<dbReference type="InterPro" id="IPR052901">
    <property type="entry name" value="Bact_TGase-like"/>
</dbReference>
<evidence type="ECO:0000313" key="4">
    <source>
        <dbReference type="Proteomes" id="UP000306791"/>
    </source>
</evidence>
<keyword evidence="1" id="KW-1133">Transmembrane helix</keyword>
<feature type="transmembrane region" description="Helical" evidence="1">
    <location>
        <begin position="573"/>
        <end position="592"/>
    </location>
</feature>
<dbReference type="InterPro" id="IPR021878">
    <property type="entry name" value="TgpA_N"/>
</dbReference>
<keyword evidence="1" id="KW-0472">Membrane</keyword>
<dbReference type="InterPro" id="IPR002931">
    <property type="entry name" value="Transglutaminase-like"/>
</dbReference>
<feature type="transmembrane region" description="Helical" evidence="1">
    <location>
        <begin position="168"/>
        <end position="190"/>
    </location>
</feature>
<dbReference type="InterPro" id="IPR038765">
    <property type="entry name" value="Papain-like_cys_pep_sf"/>
</dbReference>
<dbReference type="Pfam" id="PF11992">
    <property type="entry name" value="TgpA_N"/>
    <property type="match status" value="1"/>
</dbReference>
<reference evidence="3 4" key="1">
    <citation type="submission" date="2019-05" db="EMBL/GenBank/DDBJ databases">
        <title>Microbulbifer harenosus sp. nov., an alginate-degrading bacterium isolated from coastal sand.</title>
        <authorList>
            <person name="Huang H."/>
            <person name="Mo K."/>
            <person name="Bao S."/>
        </authorList>
    </citation>
    <scope>NUCLEOTIDE SEQUENCE [LARGE SCALE GENOMIC DNA]</scope>
    <source>
        <strain evidence="3 4">HB161719</strain>
    </source>
</reference>
<accession>A0ABY2UFM1</accession>
<evidence type="ECO:0000259" key="2">
    <source>
        <dbReference type="SMART" id="SM00460"/>
    </source>
</evidence>
<dbReference type="Proteomes" id="UP000306791">
    <property type="component" value="Unassembled WGS sequence"/>
</dbReference>
<dbReference type="PANTHER" id="PTHR42736">
    <property type="entry name" value="PROTEIN-GLUTAMINE GAMMA-GLUTAMYLTRANSFERASE"/>
    <property type="match status" value="1"/>
</dbReference>
<dbReference type="PANTHER" id="PTHR42736:SF1">
    <property type="entry name" value="PROTEIN-GLUTAMINE GAMMA-GLUTAMYLTRANSFERASE"/>
    <property type="match status" value="1"/>
</dbReference>
<comment type="caution">
    <text evidence="3">The sequence shown here is derived from an EMBL/GenBank/DDBJ whole genome shotgun (WGS) entry which is preliminary data.</text>
</comment>
<dbReference type="EMBL" id="VANI01000015">
    <property type="protein sequence ID" value="TLM76261.1"/>
    <property type="molecule type" value="Genomic_DNA"/>
</dbReference>
<dbReference type="InterPro" id="IPR025403">
    <property type="entry name" value="TgpA-like_C"/>
</dbReference>
<feature type="transmembrane region" description="Helical" evidence="1">
    <location>
        <begin position="139"/>
        <end position="156"/>
    </location>
</feature>
<dbReference type="SUPFAM" id="SSF54001">
    <property type="entry name" value="Cysteine proteinases"/>
    <property type="match status" value="1"/>
</dbReference>
<feature type="transmembrane region" description="Helical" evidence="1">
    <location>
        <begin position="22"/>
        <end position="53"/>
    </location>
</feature>
<gene>
    <name evidence="3" type="ORF">FDY93_14280</name>
</gene>
<keyword evidence="4" id="KW-1185">Reference proteome</keyword>
<dbReference type="Pfam" id="PF13559">
    <property type="entry name" value="DUF4129"/>
    <property type="match status" value="1"/>
</dbReference>
<name>A0ABY2UFM1_9GAMM</name>
<feature type="domain" description="Transglutaminase-like" evidence="2">
    <location>
        <begin position="427"/>
        <end position="498"/>
    </location>
</feature>
<feature type="transmembrane region" description="Helical" evidence="1">
    <location>
        <begin position="65"/>
        <end position="83"/>
    </location>
</feature>
<sequence length="692" mass="77639">MQGSANPHGHSQLQTLLPRESLLWIFAAQLAVLLPHFAHLPLWLLGAWTVAVYWRLEVYRGRREIPGRLVKLLAVSLAVLGLVLTYRRWFALEPMVALLAVSFTLKNIELVSRRDALLSLMLAYFLAATLFVFEQTIPYALYGMLCVVLITAALAAQQGKGSARPGRALGLSAKLLAQAVPVMLLLFVVMPRLGPLWAVPQNSAKASTGISDSMSPGDFSELSKSDKPALRISFDGPLPPPEQRYWRGLVYTHFDGRRWSEPDLEQYYASWRRGRGRSQGVSGAAESEQTLPAVGPRYRYQVIQEASHSPWLFSLARPHSETEGVSATGDDTLVYRMPVASRLAYDVRSWPRESLARDEPLSAAEERRHLQLPGSGNPEARAWAQARLAEGMGAEQISTALLDLYHRNFTYTLRPPALGRDSVDEFLFSTRQGFCEHFASSYVFTMRAAGVPARVVAGYQGGEWVEQQEYLLVRQYDAHAWAEIWLPGRGWVRVDPTAAVAPERIRDGLQTAAAEEFMQDALLPLHKIALVTRLRLQWDMINYRWYQTVVSFDRERQEGLLTRLLGEVSPLRLALLLGLPVLLALAALLLWLHLSSRGPALPTVSRLYLRFCRRMARAGFARNPGEAPGDYARRIEREVPRLGPMARQITLAYERAAYGDSGSSAAAERQLRRLLRGFWPRRRARPTSVQSV</sequence>
<dbReference type="Pfam" id="PF01841">
    <property type="entry name" value="Transglut_core"/>
    <property type="match status" value="1"/>
</dbReference>
<feature type="transmembrane region" description="Helical" evidence="1">
    <location>
        <begin position="89"/>
        <end position="105"/>
    </location>
</feature>
<evidence type="ECO:0000313" key="3">
    <source>
        <dbReference type="EMBL" id="TLM76261.1"/>
    </source>
</evidence>
<dbReference type="SMART" id="SM00460">
    <property type="entry name" value="TGc"/>
    <property type="match status" value="1"/>
</dbReference>
<protein>
    <submittedName>
        <fullName evidence="3">DUF3488 domain-containing protein</fullName>
    </submittedName>
</protein>
<dbReference type="Gene3D" id="3.10.620.30">
    <property type="match status" value="1"/>
</dbReference>
<keyword evidence="1" id="KW-0812">Transmembrane</keyword>
<proteinExistence type="predicted"/>
<feature type="transmembrane region" description="Helical" evidence="1">
    <location>
        <begin position="117"/>
        <end position="133"/>
    </location>
</feature>
<evidence type="ECO:0000256" key="1">
    <source>
        <dbReference type="SAM" id="Phobius"/>
    </source>
</evidence>
<organism evidence="3 4">
    <name type="scientific">Microbulbifer harenosus</name>
    <dbReference type="NCBI Taxonomy" id="2576840"/>
    <lineage>
        <taxon>Bacteria</taxon>
        <taxon>Pseudomonadati</taxon>
        <taxon>Pseudomonadota</taxon>
        <taxon>Gammaproteobacteria</taxon>
        <taxon>Cellvibrionales</taxon>
        <taxon>Microbulbiferaceae</taxon>
        <taxon>Microbulbifer</taxon>
    </lineage>
</organism>